<organism evidence="1">
    <name type="scientific">Athelia psychrophila</name>
    <dbReference type="NCBI Taxonomy" id="1759441"/>
    <lineage>
        <taxon>Eukaryota</taxon>
        <taxon>Fungi</taxon>
        <taxon>Dikarya</taxon>
        <taxon>Basidiomycota</taxon>
        <taxon>Agaricomycotina</taxon>
        <taxon>Agaricomycetes</taxon>
        <taxon>Agaricomycetidae</taxon>
        <taxon>Atheliales</taxon>
        <taxon>Atheliaceae</taxon>
        <taxon>Athelia</taxon>
    </lineage>
</organism>
<gene>
    <name evidence="1" type="ORF">FIBSPDRAFT_304597</name>
</gene>
<accession>A0A167WZZ1</accession>
<reference evidence="1" key="1">
    <citation type="journal article" date="2016" name="Mol. Biol. Evol.">
        <title>Comparative Genomics of Early-Diverging Mushroom-Forming Fungi Provides Insights into the Origins of Lignocellulose Decay Capabilities.</title>
        <authorList>
            <person name="Nagy L.G."/>
            <person name="Riley R."/>
            <person name="Tritt A."/>
            <person name="Adam C."/>
            <person name="Daum C."/>
            <person name="Floudas D."/>
            <person name="Sun H."/>
            <person name="Yadav J.S."/>
            <person name="Pangilinan J."/>
            <person name="Larsson K.H."/>
            <person name="Matsuura K."/>
            <person name="Barry K."/>
            <person name="Labutti K."/>
            <person name="Kuo R."/>
            <person name="Ohm R.A."/>
            <person name="Bhattacharya S.S."/>
            <person name="Shirouzu T."/>
            <person name="Yoshinaga Y."/>
            <person name="Martin F.M."/>
            <person name="Grigoriev I.V."/>
            <person name="Hibbett D.S."/>
        </authorList>
    </citation>
    <scope>NUCLEOTIDE SEQUENCE [LARGE SCALE GENOMIC DNA]</scope>
    <source>
        <strain evidence="1">CBS 109695</strain>
    </source>
</reference>
<sequence>MGDDHAARAYPHLFIRFEHTLKLVIAAPAKPYHQLNLSGPNIPAHNDLEAKLVAVLTMTDPSGVKVYGIGEKARVLGRRRVRERTKGIREAGCGGLASVMARIRHDLERQHVGLPLTRTFLHRHDGLPTTSSVSPLHRPRCMHSCPSSAAPNALHAARTVLCALHMRLCHHLLIAYHHPRHARKSEGP</sequence>
<dbReference type="AlphaFoldDB" id="A0A167WZZ1"/>
<evidence type="ECO:0000313" key="1">
    <source>
        <dbReference type="EMBL" id="KZP06673.1"/>
    </source>
</evidence>
<proteinExistence type="predicted"/>
<dbReference type="EMBL" id="KV417777">
    <property type="protein sequence ID" value="KZP06673.1"/>
    <property type="molecule type" value="Genomic_DNA"/>
</dbReference>
<protein>
    <submittedName>
        <fullName evidence="1">Uncharacterized protein</fullName>
    </submittedName>
</protein>
<name>A0A167WZZ1_9AGAM</name>